<dbReference type="STRING" id="98765.A0A2R6NRG5"/>
<reference evidence="3 4" key="1">
    <citation type="submission" date="2018-02" db="EMBL/GenBank/DDBJ databases">
        <title>Genome sequence of the basidiomycete white-rot fungus Phlebia centrifuga.</title>
        <authorList>
            <person name="Granchi Z."/>
            <person name="Peng M."/>
            <person name="de Vries R.P."/>
            <person name="Hilden K."/>
            <person name="Makela M.R."/>
            <person name="Grigoriev I."/>
            <person name="Riley R."/>
        </authorList>
    </citation>
    <scope>NUCLEOTIDE SEQUENCE [LARGE SCALE GENOMIC DNA]</scope>
    <source>
        <strain evidence="3 4">FBCC195</strain>
    </source>
</reference>
<evidence type="ECO:0000313" key="4">
    <source>
        <dbReference type="Proteomes" id="UP000186601"/>
    </source>
</evidence>
<dbReference type="SUPFAM" id="SSF56112">
    <property type="entry name" value="Protein kinase-like (PK-like)"/>
    <property type="match status" value="1"/>
</dbReference>
<dbReference type="Gene3D" id="1.10.510.10">
    <property type="entry name" value="Transferase(Phosphotransferase) domain 1"/>
    <property type="match status" value="1"/>
</dbReference>
<dbReference type="AlphaFoldDB" id="A0A2R6NRG5"/>
<protein>
    <recommendedName>
        <fullName evidence="2">Protein kinase domain-containing protein</fullName>
    </recommendedName>
</protein>
<evidence type="ECO:0000313" key="3">
    <source>
        <dbReference type="EMBL" id="PSR75272.1"/>
    </source>
</evidence>
<proteinExistence type="predicted"/>
<feature type="domain" description="Protein kinase" evidence="2">
    <location>
        <begin position="1"/>
        <end position="259"/>
    </location>
</feature>
<comment type="caution">
    <text evidence="3">The sequence shown here is derived from an EMBL/GenBank/DDBJ whole genome shotgun (WGS) entry which is preliminary data.</text>
</comment>
<organism evidence="3 4">
    <name type="scientific">Hermanssonia centrifuga</name>
    <dbReference type="NCBI Taxonomy" id="98765"/>
    <lineage>
        <taxon>Eukaryota</taxon>
        <taxon>Fungi</taxon>
        <taxon>Dikarya</taxon>
        <taxon>Basidiomycota</taxon>
        <taxon>Agaricomycotina</taxon>
        <taxon>Agaricomycetes</taxon>
        <taxon>Polyporales</taxon>
        <taxon>Meruliaceae</taxon>
        <taxon>Hermanssonia</taxon>
    </lineage>
</organism>
<dbReference type="InterPro" id="IPR011009">
    <property type="entry name" value="Kinase-like_dom_sf"/>
</dbReference>
<dbReference type="GO" id="GO:0004672">
    <property type="term" value="F:protein kinase activity"/>
    <property type="evidence" value="ECO:0007669"/>
    <property type="project" value="InterPro"/>
</dbReference>
<keyword evidence="4" id="KW-1185">Reference proteome</keyword>
<evidence type="ECO:0000259" key="2">
    <source>
        <dbReference type="PROSITE" id="PS50011"/>
    </source>
</evidence>
<gene>
    <name evidence="3" type="ORF">PHLCEN_2v9238</name>
</gene>
<dbReference type="PROSITE" id="PS50011">
    <property type="entry name" value="PROTEIN_KINASE_DOM"/>
    <property type="match status" value="1"/>
</dbReference>
<sequence>MAETESPAQPHEVDEDEDADIIHRYNPSALDVTERFWRDLQPWLEECGYLLRPRYRPGWIPSWIGTNKRWFDCEDAFTRETRVLDATRISDGAIVSLKRVGKDGDTESKEVDIAQLFSSEALAKDKRNHCAPVYDVLKVPGKTILAMPLLREHDNPRQHTIWEAVEFFRQIFQGLSFMHEQHVAHRDCKSDNITMDPKPLYPVMYHPAEDDIKSDFSGRAKRFTRTSHPVKYYLIDFELSRMYDPNGPPPLETKFIAYP</sequence>
<dbReference type="InterPro" id="IPR000719">
    <property type="entry name" value="Prot_kinase_dom"/>
</dbReference>
<dbReference type="SMART" id="SM00220">
    <property type="entry name" value="S_TKc"/>
    <property type="match status" value="1"/>
</dbReference>
<dbReference type="EMBL" id="MLYV02000910">
    <property type="protein sequence ID" value="PSR75272.1"/>
    <property type="molecule type" value="Genomic_DNA"/>
</dbReference>
<feature type="region of interest" description="Disordered" evidence="1">
    <location>
        <begin position="1"/>
        <end position="20"/>
    </location>
</feature>
<dbReference type="Proteomes" id="UP000186601">
    <property type="component" value="Unassembled WGS sequence"/>
</dbReference>
<accession>A0A2R6NRG5</accession>
<dbReference type="Pfam" id="PF00069">
    <property type="entry name" value="Pkinase"/>
    <property type="match status" value="1"/>
</dbReference>
<dbReference type="GO" id="GO:0005524">
    <property type="term" value="F:ATP binding"/>
    <property type="evidence" value="ECO:0007669"/>
    <property type="project" value="InterPro"/>
</dbReference>
<evidence type="ECO:0000256" key="1">
    <source>
        <dbReference type="SAM" id="MobiDB-lite"/>
    </source>
</evidence>
<dbReference type="OrthoDB" id="5987198at2759"/>
<name>A0A2R6NRG5_9APHY</name>